<reference evidence="1 4" key="1">
    <citation type="submission" date="2015-10" db="EMBL/GenBank/DDBJ databases">
        <title>Genome analyses suggest a sexual origin of heterokaryosis in a supposedly ancient asexual fungus.</title>
        <authorList>
            <person name="Ropars J."/>
            <person name="Sedzielewska K."/>
            <person name="Noel J."/>
            <person name="Charron P."/>
            <person name="Farinelli L."/>
            <person name="Marton T."/>
            <person name="Kruger M."/>
            <person name="Pelin A."/>
            <person name="Brachmann A."/>
            <person name="Corradi N."/>
        </authorList>
    </citation>
    <scope>NUCLEOTIDE SEQUENCE [LARGE SCALE GENOMIC DNA]</scope>
    <source>
        <strain evidence="1 4">A4</strain>
    </source>
</reference>
<dbReference type="Proteomes" id="UP000234323">
    <property type="component" value="Unassembled WGS sequence"/>
</dbReference>
<accession>A0A2I1GY41</accession>
<dbReference type="EMBL" id="LLXI01001990">
    <property type="protein sequence ID" value="PKY55861.1"/>
    <property type="molecule type" value="Genomic_DNA"/>
</dbReference>
<dbReference type="VEuPathDB" id="FungiDB:FUN_010640"/>
<dbReference type="VEuPathDB" id="FungiDB:RhiirFUN_013057"/>
<evidence type="ECO:0000313" key="4">
    <source>
        <dbReference type="Proteomes" id="UP000234323"/>
    </source>
</evidence>
<dbReference type="EMBL" id="LLXI01001041">
    <property type="protein sequence ID" value="PKY51545.1"/>
    <property type="molecule type" value="Genomic_DNA"/>
</dbReference>
<protein>
    <submittedName>
        <fullName evidence="1">Uncharacterized protein</fullName>
    </submittedName>
</protein>
<dbReference type="VEuPathDB" id="FungiDB:RhiirA1_500664"/>
<keyword evidence="4" id="KW-1185">Reference proteome</keyword>
<evidence type="ECO:0000313" key="2">
    <source>
        <dbReference type="EMBL" id="PKY52764.1"/>
    </source>
</evidence>
<proteinExistence type="predicted"/>
<sequence length="153" mass="18582">MSTNVLKTKEPNAIKSKLVRMVKIYSEVKKHNEKSGVERRDWEWYEKMDNIFGTRENITPSFIANKITDIEDEEPLNIEPRLPKNQKKIIETRERVWERKIDLEREKLEKNHVVEMGKLEIEKQKWEFEREKMKMEHELKMKEIEARQSNNSV</sequence>
<comment type="caution">
    <text evidence="1">The sequence shown here is derived from an EMBL/GenBank/DDBJ whole genome shotgun (WGS) entry which is preliminary data.</text>
</comment>
<dbReference type="EMBL" id="LLXI01001265">
    <property type="protein sequence ID" value="PKY52764.1"/>
    <property type="molecule type" value="Genomic_DNA"/>
</dbReference>
<evidence type="ECO:0000313" key="1">
    <source>
        <dbReference type="EMBL" id="PKY51545.1"/>
    </source>
</evidence>
<dbReference type="AlphaFoldDB" id="A0A2I1GY41"/>
<name>A0A2I1GY41_9GLOM</name>
<gene>
    <name evidence="1" type="ORF">RhiirA4_468660</name>
    <name evidence="2" type="ORF">RhiirA4_470601</name>
    <name evidence="3" type="ORF">RhiirA4_475653</name>
</gene>
<evidence type="ECO:0000313" key="3">
    <source>
        <dbReference type="EMBL" id="PKY55861.1"/>
    </source>
</evidence>
<organism evidence="1 4">
    <name type="scientific">Rhizophagus irregularis</name>
    <dbReference type="NCBI Taxonomy" id="588596"/>
    <lineage>
        <taxon>Eukaryota</taxon>
        <taxon>Fungi</taxon>
        <taxon>Fungi incertae sedis</taxon>
        <taxon>Mucoromycota</taxon>
        <taxon>Glomeromycotina</taxon>
        <taxon>Glomeromycetes</taxon>
        <taxon>Glomerales</taxon>
        <taxon>Glomeraceae</taxon>
        <taxon>Rhizophagus</taxon>
    </lineage>
</organism>